<evidence type="ECO:0000313" key="5">
    <source>
        <dbReference type="EMBL" id="MCY0093722.1"/>
    </source>
</evidence>
<organism evidence="5 6">
    <name type="scientific">Hoeflea ulvae</name>
    <dbReference type="NCBI Taxonomy" id="2983764"/>
    <lineage>
        <taxon>Bacteria</taxon>
        <taxon>Pseudomonadati</taxon>
        <taxon>Pseudomonadota</taxon>
        <taxon>Alphaproteobacteria</taxon>
        <taxon>Hyphomicrobiales</taxon>
        <taxon>Rhizobiaceae</taxon>
        <taxon>Hoeflea</taxon>
    </lineage>
</organism>
<dbReference type="PANTHER" id="PTHR30502">
    <property type="entry name" value="2-KETO-3-DEOXY-L-RHAMNONATE ALDOLASE"/>
    <property type="match status" value="1"/>
</dbReference>
<proteinExistence type="inferred from homology"/>
<keyword evidence="2" id="KW-0479">Metal-binding</keyword>
<evidence type="ECO:0000256" key="1">
    <source>
        <dbReference type="ARBA" id="ARBA00005568"/>
    </source>
</evidence>
<accession>A0ABT3YDG0</accession>
<dbReference type="SUPFAM" id="SSF51621">
    <property type="entry name" value="Phosphoenolpyruvate/pyruvate domain"/>
    <property type="match status" value="1"/>
</dbReference>
<dbReference type="InterPro" id="IPR040442">
    <property type="entry name" value="Pyrv_kinase-like_dom_sf"/>
</dbReference>
<dbReference type="InterPro" id="IPR015813">
    <property type="entry name" value="Pyrv/PenolPyrv_kinase-like_dom"/>
</dbReference>
<evidence type="ECO:0000259" key="4">
    <source>
        <dbReference type="Pfam" id="PF03328"/>
    </source>
</evidence>
<dbReference type="InterPro" id="IPR005000">
    <property type="entry name" value="Aldolase/citrate-lyase_domain"/>
</dbReference>
<dbReference type="InterPro" id="IPR050251">
    <property type="entry name" value="HpcH-HpaI_aldolase"/>
</dbReference>
<dbReference type="GO" id="GO:0016829">
    <property type="term" value="F:lyase activity"/>
    <property type="evidence" value="ECO:0007669"/>
    <property type="project" value="UniProtKB-KW"/>
</dbReference>
<comment type="similarity">
    <text evidence="1">Belongs to the HpcH/HpaI aldolase family.</text>
</comment>
<dbReference type="PANTHER" id="PTHR30502:SF0">
    <property type="entry name" value="PHOSPHOENOLPYRUVATE CARBOXYLASE FAMILY PROTEIN"/>
    <property type="match status" value="1"/>
</dbReference>
<feature type="domain" description="HpcH/HpaI aldolase/citrate lyase" evidence="4">
    <location>
        <begin position="19"/>
        <end position="243"/>
    </location>
</feature>
<dbReference type="Pfam" id="PF03328">
    <property type="entry name" value="HpcH_HpaI"/>
    <property type="match status" value="1"/>
</dbReference>
<evidence type="ECO:0000313" key="6">
    <source>
        <dbReference type="Proteomes" id="UP001081283"/>
    </source>
</evidence>
<evidence type="ECO:0000256" key="3">
    <source>
        <dbReference type="ARBA" id="ARBA00023239"/>
    </source>
</evidence>
<dbReference type="Proteomes" id="UP001081283">
    <property type="component" value="Unassembled WGS sequence"/>
</dbReference>
<protein>
    <submittedName>
        <fullName evidence="5">HpcH/HpaI aldolase/citrate lyase family protein</fullName>
    </submittedName>
</protein>
<dbReference type="Gene3D" id="3.20.20.60">
    <property type="entry name" value="Phosphoenolpyruvate-binding domains"/>
    <property type="match status" value="1"/>
</dbReference>
<reference evidence="5" key="1">
    <citation type="submission" date="2022-10" db="EMBL/GenBank/DDBJ databases">
        <title>Hoeflea sp. J2-29, isolated from marine algae.</title>
        <authorList>
            <person name="Kristyanto S."/>
            <person name="Kim J.M."/>
            <person name="Jeon C.O."/>
        </authorList>
    </citation>
    <scope>NUCLEOTIDE SEQUENCE</scope>
    <source>
        <strain evidence="5">J2-29</strain>
    </source>
</reference>
<sequence length="254" mass="26591">MPAPENTLKRRLQAGETLIGCWLGMAEPYLAEISATAGFDWLLIDGEHAPNDIRSMATQLAVLEAGGSAAVVRLPDDNPAKIKQALDIGAQTLLIPMVESAAQAEQIFRATRYPPLGFRGVGSALARASKFSAIPDYLTTADDQICLITQVESRAGLAALDGILKIDGVDGVFIGPADLAADMGYIGNPSEPVVKAAVLDALGRIRAAGKIAGVLTLDPDYIADCRDAGANFLGVGIDVTLFAGAMRALARKFK</sequence>
<keyword evidence="3 5" id="KW-0456">Lyase</keyword>
<dbReference type="EMBL" id="JAOVZQ010000001">
    <property type="protein sequence ID" value="MCY0093722.1"/>
    <property type="molecule type" value="Genomic_DNA"/>
</dbReference>
<keyword evidence="6" id="KW-1185">Reference proteome</keyword>
<comment type="caution">
    <text evidence="5">The sequence shown here is derived from an EMBL/GenBank/DDBJ whole genome shotgun (WGS) entry which is preliminary data.</text>
</comment>
<name>A0ABT3YDG0_9HYPH</name>
<evidence type="ECO:0000256" key="2">
    <source>
        <dbReference type="ARBA" id="ARBA00022723"/>
    </source>
</evidence>
<gene>
    <name evidence="5" type="ORF">OEG82_06775</name>
</gene>
<dbReference type="RefSeq" id="WP_267611670.1">
    <property type="nucleotide sequence ID" value="NZ_JAOVZQ010000001.1"/>
</dbReference>